<proteinExistence type="predicted"/>
<gene>
    <name evidence="1" type="ORF">ACFQ19_17990</name>
</gene>
<evidence type="ECO:0000313" key="1">
    <source>
        <dbReference type="EMBL" id="MFD1067903.1"/>
    </source>
</evidence>
<dbReference type="Proteomes" id="UP001597041">
    <property type="component" value="Unassembled WGS sequence"/>
</dbReference>
<sequence>MIVDHHIAHRNVVSKYYSFLPDEIDIAINDFQEILERHGYHSDGRILFSILSDPTSEIMDAEIFLPITEDNFISKRKIAHTY</sequence>
<dbReference type="RefSeq" id="WP_379594068.1">
    <property type="nucleotide sequence ID" value="NZ_JBHTKK010000030.1"/>
</dbReference>
<dbReference type="EMBL" id="JBHTKK010000030">
    <property type="protein sequence ID" value="MFD1067903.1"/>
    <property type="molecule type" value="Genomic_DNA"/>
</dbReference>
<evidence type="ECO:0000313" key="2">
    <source>
        <dbReference type="Proteomes" id="UP001597041"/>
    </source>
</evidence>
<organism evidence="1 2">
    <name type="scientific">Oceanobacillus locisalsi</name>
    <dbReference type="NCBI Taxonomy" id="546107"/>
    <lineage>
        <taxon>Bacteria</taxon>
        <taxon>Bacillati</taxon>
        <taxon>Bacillota</taxon>
        <taxon>Bacilli</taxon>
        <taxon>Bacillales</taxon>
        <taxon>Bacillaceae</taxon>
        <taxon>Oceanobacillus</taxon>
    </lineage>
</organism>
<keyword evidence="2" id="KW-1185">Reference proteome</keyword>
<name>A0ABW3NLG7_9BACI</name>
<accession>A0ABW3NLG7</accession>
<comment type="caution">
    <text evidence="1">The sequence shown here is derived from an EMBL/GenBank/DDBJ whole genome shotgun (WGS) entry which is preliminary data.</text>
</comment>
<protein>
    <submittedName>
        <fullName evidence="1">Uncharacterized protein</fullName>
    </submittedName>
</protein>
<reference evidence="2" key="1">
    <citation type="journal article" date="2019" name="Int. J. Syst. Evol. Microbiol.">
        <title>The Global Catalogue of Microorganisms (GCM) 10K type strain sequencing project: providing services to taxonomists for standard genome sequencing and annotation.</title>
        <authorList>
            <consortium name="The Broad Institute Genomics Platform"/>
            <consortium name="The Broad Institute Genome Sequencing Center for Infectious Disease"/>
            <person name="Wu L."/>
            <person name="Ma J."/>
        </authorList>
    </citation>
    <scope>NUCLEOTIDE SEQUENCE [LARGE SCALE GENOMIC DNA]</scope>
    <source>
        <strain evidence="2">CCUG 56608</strain>
    </source>
</reference>